<keyword evidence="2" id="KW-0808">Transferase</keyword>
<organism evidence="2 3">
    <name type="scientific">Candidatus Wolfebacteria bacterium GW2011_GWC2_39_22</name>
    <dbReference type="NCBI Taxonomy" id="1619013"/>
    <lineage>
        <taxon>Bacteria</taxon>
        <taxon>Candidatus Wolfeibacteriota</taxon>
    </lineage>
</organism>
<dbReference type="PANTHER" id="PTHR43179">
    <property type="entry name" value="RHAMNOSYLTRANSFERASE WBBL"/>
    <property type="match status" value="1"/>
</dbReference>
<dbReference type="AlphaFoldDB" id="A0A0G0NHA6"/>
<protein>
    <submittedName>
        <fullName evidence="2">Glycosyl transferase group 2 family protein</fullName>
    </submittedName>
</protein>
<dbReference type="GO" id="GO:0016740">
    <property type="term" value="F:transferase activity"/>
    <property type="evidence" value="ECO:0007669"/>
    <property type="project" value="UniProtKB-KW"/>
</dbReference>
<name>A0A0G0NHA6_9BACT</name>
<dbReference type="SUPFAM" id="SSF53448">
    <property type="entry name" value="Nucleotide-diphospho-sugar transferases"/>
    <property type="match status" value="1"/>
</dbReference>
<reference evidence="2 3" key="1">
    <citation type="journal article" date="2015" name="Nature">
        <title>rRNA introns, odd ribosomes, and small enigmatic genomes across a large radiation of phyla.</title>
        <authorList>
            <person name="Brown C.T."/>
            <person name="Hug L.A."/>
            <person name="Thomas B.C."/>
            <person name="Sharon I."/>
            <person name="Castelle C.J."/>
            <person name="Singh A."/>
            <person name="Wilkins M.J."/>
            <person name="Williams K.H."/>
            <person name="Banfield J.F."/>
        </authorList>
    </citation>
    <scope>NUCLEOTIDE SEQUENCE [LARGE SCALE GENOMIC DNA]</scope>
</reference>
<comment type="caution">
    <text evidence="2">The sequence shown here is derived from an EMBL/GenBank/DDBJ whole genome shotgun (WGS) entry which is preliminary data.</text>
</comment>
<dbReference type="Gene3D" id="3.90.550.10">
    <property type="entry name" value="Spore Coat Polysaccharide Biosynthesis Protein SpsA, Chain A"/>
    <property type="match status" value="1"/>
</dbReference>
<accession>A0A0G0NHA6</accession>
<evidence type="ECO:0000259" key="1">
    <source>
        <dbReference type="Pfam" id="PF00535"/>
    </source>
</evidence>
<dbReference type="STRING" id="1619013.UT41_C0003G0103"/>
<dbReference type="CDD" id="cd04186">
    <property type="entry name" value="GT_2_like_c"/>
    <property type="match status" value="1"/>
</dbReference>
<dbReference type="InterPro" id="IPR029044">
    <property type="entry name" value="Nucleotide-diphossugar_trans"/>
</dbReference>
<dbReference type="EMBL" id="LBWR01000003">
    <property type="protein sequence ID" value="KKR12176.1"/>
    <property type="molecule type" value="Genomic_DNA"/>
</dbReference>
<dbReference type="InterPro" id="IPR001173">
    <property type="entry name" value="Glyco_trans_2-like"/>
</dbReference>
<proteinExistence type="predicted"/>
<feature type="domain" description="Glycosyltransferase 2-like" evidence="1">
    <location>
        <begin position="10"/>
        <end position="185"/>
    </location>
</feature>
<evidence type="ECO:0000313" key="2">
    <source>
        <dbReference type="EMBL" id="KKR12176.1"/>
    </source>
</evidence>
<sequence length="263" mass="30119">MLYMDKLDISIQVVNYNTKKYLEVCLDGMVKDLEGEVIQWEALVLDNASADDLTELGKKYGQLPVRFLHSEKNLGFGGGHNKIAKEARGEYILLLNPDIEFVESKTIRRLLEEARKKGVAVIGPRLITKESVTQAWDHGELKGLKAWVENNKGDSYWKERATPGIVAWVSGAAFLIRKDIFEEIGGFDENFFLYKEEEELSLRLRQKGYTSWYEPSIIMRHIGSVVAKKDDHMGASKAYYIKKHFKRRPVYYVARLLAALKIG</sequence>
<dbReference type="PANTHER" id="PTHR43179:SF7">
    <property type="entry name" value="RHAMNOSYLTRANSFERASE WBBL"/>
    <property type="match status" value="1"/>
</dbReference>
<gene>
    <name evidence="2" type="ORF">UT41_C0003G0103</name>
</gene>
<dbReference type="Proteomes" id="UP000034665">
    <property type="component" value="Unassembled WGS sequence"/>
</dbReference>
<dbReference type="Pfam" id="PF00535">
    <property type="entry name" value="Glycos_transf_2"/>
    <property type="match status" value="1"/>
</dbReference>
<evidence type="ECO:0000313" key="3">
    <source>
        <dbReference type="Proteomes" id="UP000034665"/>
    </source>
</evidence>